<gene>
    <name evidence="2" type="ORF">BXYJ_LOCUS12681</name>
</gene>
<protein>
    <submittedName>
        <fullName evidence="2">(pine wood nematode) hypothetical protein</fullName>
    </submittedName>
</protein>
<dbReference type="EMBL" id="CAJFDI010000005">
    <property type="protein sequence ID" value="CAD5232590.1"/>
    <property type="molecule type" value="Genomic_DNA"/>
</dbReference>
<evidence type="ECO:0000313" key="2">
    <source>
        <dbReference type="EMBL" id="CAD5232590.1"/>
    </source>
</evidence>
<feature type="transmembrane region" description="Helical" evidence="1">
    <location>
        <begin position="76"/>
        <end position="99"/>
    </location>
</feature>
<evidence type="ECO:0000313" key="6">
    <source>
        <dbReference type="WBParaSite" id="BXY_0560000.1"/>
    </source>
</evidence>
<dbReference type="AlphaFoldDB" id="A0A1I7RXY3"/>
<dbReference type="OrthoDB" id="5792205at2759"/>
<reference evidence="3" key="2">
    <citation type="submission" date="2020-08" db="EMBL/GenBank/DDBJ databases">
        <authorList>
            <person name="Kikuchi T."/>
        </authorList>
    </citation>
    <scope>NUCLEOTIDE SEQUENCE</scope>
    <source>
        <strain evidence="2">Ka4C1</strain>
    </source>
</reference>
<dbReference type="Proteomes" id="UP000582659">
    <property type="component" value="Unassembled WGS sequence"/>
</dbReference>
<name>A0A1I7RXY3_BURXY</name>
<keyword evidence="1" id="KW-0472">Membrane</keyword>
<proteinExistence type="predicted"/>
<evidence type="ECO:0000256" key="1">
    <source>
        <dbReference type="SAM" id="Phobius"/>
    </source>
</evidence>
<reference evidence="6" key="1">
    <citation type="submission" date="2016-11" db="UniProtKB">
        <authorList>
            <consortium name="WormBaseParasite"/>
        </authorList>
    </citation>
    <scope>IDENTIFICATION</scope>
</reference>
<keyword evidence="5" id="KW-1185">Reference proteome</keyword>
<evidence type="ECO:0000313" key="4">
    <source>
        <dbReference type="Proteomes" id="UP000095284"/>
    </source>
</evidence>
<keyword evidence="1" id="KW-0812">Transmembrane</keyword>
<dbReference type="SMR" id="A0A1I7RXY3"/>
<dbReference type="EMBL" id="CAJFCV020000005">
    <property type="protein sequence ID" value="CAG9125249.1"/>
    <property type="molecule type" value="Genomic_DNA"/>
</dbReference>
<dbReference type="WBParaSite" id="BXY_0560000.1">
    <property type="protein sequence ID" value="BXY_0560000.1"/>
    <property type="gene ID" value="BXY_0560000"/>
</dbReference>
<sequence>MSEGSIDAEVQNIQDQLVKAHRIFYDLAFGMTNLTAGLDKSLSAFTQEIESVGKDVVKVRSDVFQVTDSFPNRTSYMAILLVVDLIIWVLAGFLLYKIIQNCRFGPKNSQKMVAKYDELMSKTARDDIVPVYTTPKDYYAITVDSEDDEDYEEPKERRWNILMPREFWKKAGPIDDV</sequence>
<evidence type="ECO:0000313" key="5">
    <source>
        <dbReference type="Proteomes" id="UP000659654"/>
    </source>
</evidence>
<keyword evidence="1" id="KW-1133">Transmembrane helix</keyword>
<dbReference type="Proteomes" id="UP000659654">
    <property type="component" value="Unassembled WGS sequence"/>
</dbReference>
<dbReference type="Proteomes" id="UP000095284">
    <property type="component" value="Unplaced"/>
</dbReference>
<organism evidence="4 6">
    <name type="scientific">Bursaphelenchus xylophilus</name>
    <name type="common">Pinewood nematode worm</name>
    <name type="synonym">Aphelenchoides xylophilus</name>
    <dbReference type="NCBI Taxonomy" id="6326"/>
    <lineage>
        <taxon>Eukaryota</taxon>
        <taxon>Metazoa</taxon>
        <taxon>Ecdysozoa</taxon>
        <taxon>Nematoda</taxon>
        <taxon>Chromadorea</taxon>
        <taxon>Rhabditida</taxon>
        <taxon>Tylenchina</taxon>
        <taxon>Tylenchomorpha</taxon>
        <taxon>Aphelenchoidea</taxon>
        <taxon>Aphelenchoididae</taxon>
        <taxon>Bursaphelenchus</taxon>
    </lineage>
</organism>
<evidence type="ECO:0000313" key="3">
    <source>
        <dbReference type="EMBL" id="CAG9125249.1"/>
    </source>
</evidence>
<accession>A0A1I7RXY3</accession>